<dbReference type="RefSeq" id="WP_223193096.1">
    <property type="nucleotide sequence ID" value="NZ_JACVVD010000035.1"/>
</dbReference>
<comment type="caution">
    <text evidence="1">The sequence shown here is derived from an EMBL/GenBank/DDBJ whole genome shotgun (WGS) entry which is preliminary data.</text>
</comment>
<proteinExistence type="predicted"/>
<protein>
    <submittedName>
        <fullName evidence="1">Uncharacterized protein</fullName>
    </submittedName>
</protein>
<gene>
    <name evidence="1" type="ORF">ICC18_33410</name>
</gene>
<sequence>MMIYRKGMDAIIFRDSQHAWNPSSQEITEWAYSNEKIPEQDWELAVNSFENIPMICKLVDDSDCKHTSFFLSSLYVFTGDTVRGMKIEEIQKLNALLDKLNMTAKSEELKSWIARSKHLVQHPKTYTYANWGLGSNYVY</sequence>
<keyword evidence="2" id="KW-1185">Reference proteome</keyword>
<name>A0A926KZP3_9BACL</name>
<evidence type="ECO:0000313" key="2">
    <source>
        <dbReference type="Proteomes" id="UP000650466"/>
    </source>
</evidence>
<dbReference type="Proteomes" id="UP000650466">
    <property type="component" value="Unassembled WGS sequence"/>
</dbReference>
<dbReference type="AlphaFoldDB" id="A0A926KZP3"/>
<evidence type="ECO:0000313" key="1">
    <source>
        <dbReference type="EMBL" id="MBD0384905.1"/>
    </source>
</evidence>
<reference evidence="1" key="1">
    <citation type="submission" date="2020-09" db="EMBL/GenBank/DDBJ databases">
        <title>Draft Genome Sequence of Paenibacillus sp. WST5.</title>
        <authorList>
            <person name="Bao Z."/>
        </authorList>
    </citation>
    <scope>NUCLEOTIDE SEQUENCE</scope>
    <source>
        <strain evidence="1">WST5</strain>
    </source>
</reference>
<organism evidence="1 2">
    <name type="scientific">Paenibacillus sedimenti</name>
    <dbReference type="NCBI Taxonomy" id="2770274"/>
    <lineage>
        <taxon>Bacteria</taxon>
        <taxon>Bacillati</taxon>
        <taxon>Bacillota</taxon>
        <taxon>Bacilli</taxon>
        <taxon>Bacillales</taxon>
        <taxon>Paenibacillaceae</taxon>
        <taxon>Paenibacillus</taxon>
    </lineage>
</organism>
<accession>A0A926KZP3</accession>
<dbReference type="EMBL" id="JACVVD010000035">
    <property type="protein sequence ID" value="MBD0384905.1"/>
    <property type="molecule type" value="Genomic_DNA"/>
</dbReference>